<dbReference type="InterPro" id="IPR016174">
    <property type="entry name" value="Di-haem_cyt_TM"/>
</dbReference>
<dbReference type="GO" id="GO:0009055">
    <property type="term" value="F:electron transfer activity"/>
    <property type="evidence" value="ECO:0007669"/>
    <property type="project" value="InterPro"/>
</dbReference>
<keyword evidence="1" id="KW-1133">Transmembrane helix</keyword>
<dbReference type="PROSITE" id="PS51002">
    <property type="entry name" value="CYTB_NTER"/>
    <property type="match status" value="1"/>
</dbReference>
<feature type="domain" description="Cytochrome b/b6 N-terminal region profile" evidence="2">
    <location>
        <begin position="4"/>
        <end position="215"/>
    </location>
</feature>
<dbReference type="SUPFAM" id="SSF81342">
    <property type="entry name" value="Transmembrane di-heme cytochromes"/>
    <property type="match status" value="1"/>
</dbReference>
<feature type="transmembrane region" description="Helical" evidence="1">
    <location>
        <begin position="181"/>
        <end position="203"/>
    </location>
</feature>
<feature type="transmembrane region" description="Helical" evidence="1">
    <location>
        <begin position="118"/>
        <end position="138"/>
    </location>
</feature>
<protein>
    <submittedName>
        <fullName evidence="3">Cytochrome b N-terminal domain-containing protein</fullName>
    </submittedName>
</protein>
<dbReference type="Gene3D" id="1.20.810.10">
    <property type="entry name" value="Cytochrome Bc1 Complex, Chain C"/>
    <property type="match status" value="1"/>
</dbReference>
<proteinExistence type="predicted"/>
<dbReference type="PIRSF" id="PIRSF000032">
    <property type="entry name" value="Cytochrome_b6"/>
    <property type="match status" value="1"/>
</dbReference>
<dbReference type="InterPro" id="IPR005797">
    <property type="entry name" value="Cyt_b/b6_N"/>
</dbReference>
<gene>
    <name evidence="3" type="ORF">H8E23_02350</name>
</gene>
<evidence type="ECO:0000256" key="1">
    <source>
        <dbReference type="SAM" id="Phobius"/>
    </source>
</evidence>
<keyword evidence="1" id="KW-0812">Transmembrane</keyword>
<evidence type="ECO:0000313" key="3">
    <source>
        <dbReference type="EMBL" id="MBC8360226.1"/>
    </source>
</evidence>
<feature type="transmembrane region" description="Helical" evidence="1">
    <location>
        <begin position="29"/>
        <end position="59"/>
    </location>
</feature>
<accession>A0A8J6NTX6</accession>
<keyword evidence="1" id="KW-0472">Membrane</keyword>
<dbReference type="PANTHER" id="PTHR19271:SF16">
    <property type="entry name" value="CYTOCHROME B"/>
    <property type="match status" value="1"/>
</dbReference>
<dbReference type="GO" id="GO:0016020">
    <property type="term" value="C:membrane"/>
    <property type="evidence" value="ECO:0007669"/>
    <property type="project" value="InterPro"/>
</dbReference>
<comment type="caution">
    <text evidence="3">The sequence shown here is derived from an EMBL/GenBank/DDBJ whole genome shotgun (WGS) entry which is preliminary data.</text>
</comment>
<evidence type="ECO:0000259" key="2">
    <source>
        <dbReference type="PROSITE" id="PS51002"/>
    </source>
</evidence>
<dbReference type="GO" id="GO:0022904">
    <property type="term" value="P:respiratory electron transport chain"/>
    <property type="evidence" value="ECO:0007669"/>
    <property type="project" value="InterPro"/>
</dbReference>
<dbReference type="Pfam" id="PF00033">
    <property type="entry name" value="Cytochrome_B"/>
    <property type="match status" value="1"/>
</dbReference>
<dbReference type="InterPro" id="IPR027387">
    <property type="entry name" value="Cytb/b6-like_sf"/>
</dbReference>
<evidence type="ECO:0000313" key="4">
    <source>
        <dbReference type="Proteomes" id="UP000603434"/>
    </source>
</evidence>
<dbReference type="Proteomes" id="UP000603434">
    <property type="component" value="Unassembled WGS sequence"/>
</dbReference>
<feature type="transmembrane region" description="Helical" evidence="1">
    <location>
        <begin position="88"/>
        <end position="106"/>
    </location>
</feature>
<reference evidence="3 4" key="1">
    <citation type="submission" date="2020-08" db="EMBL/GenBank/DDBJ databases">
        <title>Bridging the membrane lipid divide: bacteria of the FCB group superphylum have the potential to synthesize archaeal ether lipids.</title>
        <authorList>
            <person name="Villanueva L."/>
            <person name="Von Meijenfeldt F.A.B."/>
            <person name="Westbye A.B."/>
            <person name="Yadav S."/>
            <person name="Hopmans E.C."/>
            <person name="Dutilh B.E."/>
            <person name="Sinninghe Damste J.S."/>
        </authorList>
    </citation>
    <scope>NUCLEOTIDE SEQUENCE [LARGE SCALE GENOMIC DNA]</scope>
    <source>
        <strain evidence="3">NIOZ-UU30</strain>
    </source>
</reference>
<organism evidence="3 4">
    <name type="scientific">Candidatus Desulfatibia profunda</name>
    <dbReference type="NCBI Taxonomy" id="2841695"/>
    <lineage>
        <taxon>Bacteria</taxon>
        <taxon>Pseudomonadati</taxon>
        <taxon>Thermodesulfobacteriota</taxon>
        <taxon>Desulfobacteria</taxon>
        <taxon>Desulfobacterales</taxon>
        <taxon>Desulfobacterales incertae sedis</taxon>
        <taxon>Candidatus Desulfatibia</taxon>
    </lineage>
</organism>
<dbReference type="AlphaFoldDB" id="A0A8J6NTX6"/>
<dbReference type="EMBL" id="JACNJH010000076">
    <property type="protein sequence ID" value="MBC8360226.1"/>
    <property type="molecule type" value="Genomic_DNA"/>
</dbReference>
<dbReference type="PANTHER" id="PTHR19271">
    <property type="entry name" value="CYTOCHROME B"/>
    <property type="match status" value="1"/>
</dbReference>
<sequence length="215" mass="24824">MGYLFDWLDRNFGIKKPHRRFLYRPIPEGVNYFFCLGGIAFTLFIMLFASGLMLAIYYIPSESEAFASIVRIDNEVRFGWFIRSFHKWSANLFIVAIILHTIRVLIYKAYRHPRQLNWIAGASIFIVAFASGFTGYLLPWDQKAYWATEVGTSMAQTVPLLGPYLCFFLRGGEDVTGATLIRFYAVHVIYLPLIMCFLLWAHFHLVKRQGIKGGL</sequence>
<dbReference type="GO" id="GO:0016491">
    <property type="term" value="F:oxidoreductase activity"/>
    <property type="evidence" value="ECO:0007669"/>
    <property type="project" value="InterPro"/>
</dbReference>
<name>A0A8J6NTX6_9BACT</name>